<feature type="compositionally biased region" description="Basic and acidic residues" evidence="1">
    <location>
        <begin position="1"/>
        <end position="12"/>
    </location>
</feature>
<keyword evidence="2" id="KW-0812">Transmembrane</keyword>
<reference evidence="3 4" key="1">
    <citation type="submission" date="2024-01" db="EMBL/GenBank/DDBJ databases">
        <authorList>
            <person name="Waweru B."/>
        </authorList>
    </citation>
    <scope>NUCLEOTIDE SEQUENCE [LARGE SCALE GENOMIC DNA]</scope>
</reference>
<name>A0AAV1SGK5_9ROSI</name>
<evidence type="ECO:0000256" key="1">
    <source>
        <dbReference type="SAM" id="MobiDB-lite"/>
    </source>
</evidence>
<feature type="region of interest" description="Disordered" evidence="1">
    <location>
        <begin position="1"/>
        <end position="20"/>
    </location>
</feature>
<dbReference type="EMBL" id="CAWUPB010001176">
    <property type="protein sequence ID" value="CAK7349531.1"/>
    <property type="molecule type" value="Genomic_DNA"/>
</dbReference>
<evidence type="ECO:0000256" key="2">
    <source>
        <dbReference type="SAM" id="Phobius"/>
    </source>
</evidence>
<organism evidence="3 4">
    <name type="scientific">Dovyalis caffra</name>
    <dbReference type="NCBI Taxonomy" id="77055"/>
    <lineage>
        <taxon>Eukaryota</taxon>
        <taxon>Viridiplantae</taxon>
        <taxon>Streptophyta</taxon>
        <taxon>Embryophyta</taxon>
        <taxon>Tracheophyta</taxon>
        <taxon>Spermatophyta</taxon>
        <taxon>Magnoliopsida</taxon>
        <taxon>eudicotyledons</taxon>
        <taxon>Gunneridae</taxon>
        <taxon>Pentapetalae</taxon>
        <taxon>rosids</taxon>
        <taxon>fabids</taxon>
        <taxon>Malpighiales</taxon>
        <taxon>Salicaceae</taxon>
        <taxon>Flacourtieae</taxon>
        <taxon>Dovyalis</taxon>
    </lineage>
</organism>
<gene>
    <name evidence="3" type="ORF">DCAF_LOCUS22250</name>
</gene>
<evidence type="ECO:0000313" key="3">
    <source>
        <dbReference type="EMBL" id="CAK7349531.1"/>
    </source>
</evidence>
<proteinExistence type="predicted"/>
<keyword evidence="2" id="KW-0472">Membrane</keyword>
<evidence type="ECO:0000313" key="4">
    <source>
        <dbReference type="Proteomes" id="UP001314170"/>
    </source>
</evidence>
<accession>A0AAV1SGK5</accession>
<keyword evidence="2" id="KW-1133">Transmembrane helix</keyword>
<protein>
    <submittedName>
        <fullName evidence="3">Uncharacterized protein</fullName>
    </submittedName>
</protein>
<dbReference type="AlphaFoldDB" id="A0AAV1SGK5"/>
<dbReference type="Proteomes" id="UP001314170">
    <property type="component" value="Unassembled WGS sequence"/>
</dbReference>
<sequence length="61" mass="6873">MDRCEERRHKGFDSSGSGGIAGFVTVAADSVLMAWLGEKQRKHRAGINGRWLCKCKYTIMR</sequence>
<feature type="transmembrane region" description="Helical" evidence="2">
    <location>
        <begin position="20"/>
        <end position="37"/>
    </location>
</feature>
<keyword evidence="4" id="KW-1185">Reference proteome</keyword>
<comment type="caution">
    <text evidence="3">The sequence shown here is derived from an EMBL/GenBank/DDBJ whole genome shotgun (WGS) entry which is preliminary data.</text>
</comment>